<evidence type="ECO:0000313" key="1">
    <source>
        <dbReference type="EMBL" id="GAN98752.1"/>
    </source>
</evidence>
<comment type="caution">
    <text evidence="1">The sequence shown here is derived from an EMBL/GenBank/DDBJ whole genome shotgun (WGS) entry which is preliminary data.</text>
</comment>
<reference evidence="1 2" key="1">
    <citation type="submission" date="2012-11" db="EMBL/GenBank/DDBJ databases">
        <title>Whole genome sequence of Gluconacetobacter xylinus NBRC 13693.</title>
        <authorList>
            <person name="Azuma Y."/>
            <person name="Higashiura N."/>
            <person name="Hirakawa H."/>
            <person name="Matsushita K."/>
        </authorList>
    </citation>
    <scope>NUCLEOTIDE SEQUENCE [LARGE SCALE GENOMIC DNA]</scope>
    <source>
        <strain evidence="1 2">NBRC 13693</strain>
    </source>
</reference>
<sequence>MRSNLEITNADIERVIVDVHYVLPFNRQPGKPSYGTVDKDRVSLPRHLRIAMPIAGPYPMSGIWICVVGNGFRLTHPVRASLPFLLCF</sequence>
<organism evidence="1 2">
    <name type="scientific">Komagataeibacter xylinus NBRC 13693</name>
    <dbReference type="NCBI Taxonomy" id="1234668"/>
    <lineage>
        <taxon>Bacteria</taxon>
        <taxon>Pseudomonadati</taxon>
        <taxon>Pseudomonadota</taxon>
        <taxon>Alphaproteobacteria</taxon>
        <taxon>Acetobacterales</taxon>
        <taxon>Acetobacteraceae</taxon>
        <taxon>Komagataeibacter</taxon>
    </lineage>
</organism>
<dbReference type="EMBL" id="BANJ01000010">
    <property type="protein sequence ID" value="GAN98752.1"/>
    <property type="molecule type" value="Genomic_DNA"/>
</dbReference>
<protein>
    <submittedName>
        <fullName evidence="1">Uncharacterized protein</fullName>
    </submittedName>
</protein>
<gene>
    <name evidence="1" type="ORF">Gxy13693_010_069</name>
</gene>
<accession>A0A0D6Q5E9</accession>
<dbReference type="AlphaFoldDB" id="A0A0D6Q5E9"/>
<dbReference type="Proteomes" id="UP000032683">
    <property type="component" value="Unassembled WGS sequence"/>
</dbReference>
<evidence type="ECO:0000313" key="2">
    <source>
        <dbReference type="Proteomes" id="UP000032683"/>
    </source>
</evidence>
<name>A0A0D6Q5E9_KOMXY</name>
<proteinExistence type="predicted"/>